<dbReference type="EMBL" id="CAXAMM010008171">
    <property type="protein sequence ID" value="CAK9016599.1"/>
    <property type="molecule type" value="Genomic_DNA"/>
</dbReference>
<dbReference type="PROSITE" id="PS51184">
    <property type="entry name" value="JMJC"/>
    <property type="match status" value="1"/>
</dbReference>
<dbReference type="SUPFAM" id="SSF51197">
    <property type="entry name" value="Clavaminate synthase-like"/>
    <property type="match status" value="1"/>
</dbReference>
<proteinExistence type="predicted"/>
<evidence type="ECO:0000259" key="2">
    <source>
        <dbReference type="PROSITE" id="PS51184"/>
    </source>
</evidence>
<keyword evidence="4" id="KW-1185">Reference proteome</keyword>
<dbReference type="Proteomes" id="UP001642464">
    <property type="component" value="Unassembled WGS sequence"/>
</dbReference>
<dbReference type="PANTHER" id="PTHR12461:SF83">
    <property type="entry name" value="JMJC DOMAIN-CONTAINING PROTEIN"/>
    <property type="match status" value="1"/>
</dbReference>
<comment type="caution">
    <text evidence="3">The sequence shown here is derived from an EMBL/GenBank/DDBJ whole genome shotgun (WGS) entry which is preliminary data.</text>
</comment>
<dbReference type="PANTHER" id="PTHR12461">
    <property type="entry name" value="HYPOXIA-INDUCIBLE FACTOR 1 ALPHA INHIBITOR-RELATED"/>
    <property type="match status" value="1"/>
</dbReference>
<gene>
    <name evidence="3" type="ORF">SCF082_LOCUS13262</name>
</gene>
<accession>A0ABP0JRE1</accession>
<feature type="signal peptide" evidence="1">
    <location>
        <begin position="1"/>
        <end position="21"/>
    </location>
</feature>
<evidence type="ECO:0000313" key="4">
    <source>
        <dbReference type="Proteomes" id="UP001642464"/>
    </source>
</evidence>
<dbReference type="InterPro" id="IPR041667">
    <property type="entry name" value="Cupin_8"/>
</dbReference>
<feature type="chain" id="PRO_5046295302" evidence="1">
    <location>
        <begin position="22"/>
        <end position="510"/>
    </location>
</feature>
<dbReference type="SMART" id="SM00558">
    <property type="entry name" value="JmjC"/>
    <property type="match status" value="1"/>
</dbReference>
<sequence length="510" mass="55589">MWWWQQVAAVAVLAGLRAADGAEACAESGERCGDGGRGGGAARVEWVEEPEKLGSSDAIAVVVGTMATLPLLEDMTQVYPAAEVRLVVCPACLGPVNSGTSWEPDAQRQELALLLPATLEDEACLLAPGLDGLVPKARAMRRPDAWLAQPSSLCEVVDWVNRNSGLERELDGSLSSVGRRARELEERLETKPLPDASCTVVAAQEMTPQRFKDDFVLAGRPVVISGGASQFLPGLFELNMTEFLAQHENETLDIKVVPRRSRGVGFFECSEELALWDPAGARQPPRHVQDRLLDRNRVLVRPAHVSAFPVHELLELFRTGRSGDTSVYVEYFRMFDALLERAEATSGSPHEVLGIGNLEASNMWLGAGGTVGCLHFDPFDNLLGQVSGSKTFWVLPPGAVEEGHLREARFSLSQNGTVLRSELLNSTSIVNTPEDTRVAEAAVGCTVAPGDLLFLPAFWWHHVESSEAGSDGWNMAVNNWYSPVWRKPFPCTACKRTANLVAHRALMLFE</sequence>
<protein>
    <submittedName>
        <fullName evidence="3">Bifunctional peptidase and arginyl-hydroxylase JMJD5 (JmjC domain-containing protein 5) (Jumonji C domain-containing protein 5) (L-arginine (3R)-hydroxylase KDM8) (Lysine-specific demethylase 8)</fullName>
    </submittedName>
</protein>
<name>A0ABP0JRE1_9DINO</name>
<keyword evidence="1" id="KW-0732">Signal</keyword>
<evidence type="ECO:0000313" key="3">
    <source>
        <dbReference type="EMBL" id="CAK9016599.1"/>
    </source>
</evidence>
<reference evidence="3 4" key="1">
    <citation type="submission" date="2024-02" db="EMBL/GenBank/DDBJ databases">
        <authorList>
            <person name="Chen Y."/>
            <person name="Shah S."/>
            <person name="Dougan E. K."/>
            <person name="Thang M."/>
            <person name="Chan C."/>
        </authorList>
    </citation>
    <scope>NUCLEOTIDE SEQUENCE [LARGE SCALE GENOMIC DNA]</scope>
</reference>
<dbReference type="Gene3D" id="2.60.120.10">
    <property type="entry name" value="Jelly Rolls"/>
    <property type="match status" value="1"/>
</dbReference>
<dbReference type="Pfam" id="PF13621">
    <property type="entry name" value="Cupin_8"/>
    <property type="match status" value="1"/>
</dbReference>
<evidence type="ECO:0000256" key="1">
    <source>
        <dbReference type="SAM" id="SignalP"/>
    </source>
</evidence>
<organism evidence="3 4">
    <name type="scientific">Durusdinium trenchii</name>
    <dbReference type="NCBI Taxonomy" id="1381693"/>
    <lineage>
        <taxon>Eukaryota</taxon>
        <taxon>Sar</taxon>
        <taxon>Alveolata</taxon>
        <taxon>Dinophyceae</taxon>
        <taxon>Suessiales</taxon>
        <taxon>Symbiodiniaceae</taxon>
        <taxon>Durusdinium</taxon>
    </lineage>
</organism>
<feature type="domain" description="JmjC" evidence="2">
    <location>
        <begin position="327"/>
        <end position="498"/>
    </location>
</feature>
<dbReference type="InterPro" id="IPR014710">
    <property type="entry name" value="RmlC-like_jellyroll"/>
</dbReference>
<dbReference type="InterPro" id="IPR003347">
    <property type="entry name" value="JmjC_dom"/>
</dbReference>